<keyword evidence="2" id="KW-1185">Reference proteome</keyword>
<dbReference type="AlphaFoldDB" id="A0A853B617"/>
<sequence>MPLLGAPHLAELRRHLRALLAHERGEQSERALIVVDTLASLACRHAYPPFTVRVRHIEGVSVRAEIKGLRCRRLPGHAPLRLPLHVLDRLSERWCVDLQAHHGVLTAEVDLAG</sequence>
<evidence type="ECO:0000313" key="1">
    <source>
        <dbReference type="EMBL" id="NYI90181.1"/>
    </source>
</evidence>
<proteinExistence type="predicted"/>
<gene>
    <name evidence="1" type="ORF">HNR02_003504</name>
</gene>
<name>A0A853B617_9PSEU</name>
<dbReference type="RefSeq" id="WP_179774223.1">
    <property type="nucleotide sequence ID" value="NZ_JACCFK010000001.1"/>
</dbReference>
<accession>A0A853B617</accession>
<comment type="caution">
    <text evidence="1">The sequence shown here is derived from an EMBL/GenBank/DDBJ whole genome shotgun (WGS) entry which is preliminary data.</text>
</comment>
<reference evidence="1 2" key="1">
    <citation type="submission" date="2020-07" db="EMBL/GenBank/DDBJ databases">
        <title>Sequencing the genomes of 1000 actinobacteria strains.</title>
        <authorList>
            <person name="Klenk H.-P."/>
        </authorList>
    </citation>
    <scope>NUCLEOTIDE SEQUENCE [LARGE SCALE GENOMIC DNA]</scope>
    <source>
        <strain evidence="1 2">DSM 104006</strain>
    </source>
</reference>
<organism evidence="1 2">
    <name type="scientific">Amycolatopsis endophytica</name>
    <dbReference type="NCBI Taxonomy" id="860233"/>
    <lineage>
        <taxon>Bacteria</taxon>
        <taxon>Bacillati</taxon>
        <taxon>Actinomycetota</taxon>
        <taxon>Actinomycetes</taxon>
        <taxon>Pseudonocardiales</taxon>
        <taxon>Pseudonocardiaceae</taxon>
        <taxon>Amycolatopsis</taxon>
    </lineage>
</organism>
<dbReference type="EMBL" id="JACCFK010000001">
    <property type="protein sequence ID" value="NYI90181.1"/>
    <property type="molecule type" value="Genomic_DNA"/>
</dbReference>
<protein>
    <submittedName>
        <fullName evidence="1">Uncharacterized protein</fullName>
    </submittedName>
</protein>
<dbReference type="Proteomes" id="UP000549616">
    <property type="component" value="Unassembled WGS sequence"/>
</dbReference>
<evidence type="ECO:0000313" key="2">
    <source>
        <dbReference type="Proteomes" id="UP000549616"/>
    </source>
</evidence>